<evidence type="ECO:0000313" key="3">
    <source>
        <dbReference type="EMBL" id="ORW72930.1"/>
    </source>
</evidence>
<dbReference type="AlphaFoldDB" id="A0AAJ3TW00"/>
<reference evidence="3 4" key="1">
    <citation type="submission" date="2016-01" db="EMBL/GenBank/DDBJ databases">
        <title>The new phylogeny of the genus Mycobacterium.</title>
        <authorList>
            <person name="Tarcisio F."/>
            <person name="Conor M."/>
            <person name="Antonella G."/>
            <person name="Elisabetta G."/>
            <person name="Giulia F.S."/>
            <person name="Sara T."/>
            <person name="Anna F."/>
            <person name="Clotilde B."/>
            <person name="Roberto B."/>
            <person name="Veronica D.S."/>
            <person name="Fabio R."/>
            <person name="Monica P."/>
            <person name="Olivier J."/>
            <person name="Enrico T."/>
            <person name="Nicola S."/>
        </authorList>
    </citation>
    <scope>NUCLEOTIDE SEQUENCE [LARGE SCALE GENOMIC DNA]</scope>
    <source>
        <strain evidence="3 4">DSM 44616</strain>
    </source>
</reference>
<gene>
    <name evidence="3" type="ORF">AWC23_08735</name>
</gene>
<dbReference type="SUPFAM" id="SSF51735">
    <property type="entry name" value="NAD(P)-binding Rossmann-fold domains"/>
    <property type="match status" value="1"/>
</dbReference>
<dbReference type="InterPro" id="IPR036291">
    <property type="entry name" value="NAD(P)-bd_dom_sf"/>
</dbReference>
<comment type="caution">
    <text evidence="3">The sequence shown here is derived from an EMBL/GenBank/DDBJ whole genome shotgun (WGS) entry which is preliminary data.</text>
</comment>
<sequence>MTDQTRSRVLAGHSVVITGAGRGLGAAFARLAAAEGARLVVNDINAAAARQIAVELGEVTEAIADSSDVSSWHGAERLIGTCIARYGSIDGLVSNAGVIAVGRPEEATEADLRHVIEVNLLGTAFCGVHALRAMLLQGRGSIVNVTSGAQLGLPTVAAYAASKGGITSLTYSWAAATKGSGVRVNAVSPDAATPLAAEVAQHFPDTPAGDKSPESNAPAVVYLLSDLASSVTGQVVLTGGERLSVLDPPSPRRPAARQPEWTVELVAQAFRERWS</sequence>
<organism evidence="3 4">
    <name type="scientific">Mycobacterium saskatchewanense</name>
    <dbReference type="NCBI Taxonomy" id="220927"/>
    <lineage>
        <taxon>Bacteria</taxon>
        <taxon>Bacillati</taxon>
        <taxon>Actinomycetota</taxon>
        <taxon>Actinomycetes</taxon>
        <taxon>Mycobacteriales</taxon>
        <taxon>Mycobacteriaceae</taxon>
        <taxon>Mycobacterium</taxon>
        <taxon>Mycobacterium simiae complex</taxon>
    </lineage>
</organism>
<dbReference type="RefSeq" id="WP_085254933.1">
    <property type="nucleotide sequence ID" value="NZ_AP022573.1"/>
</dbReference>
<dbReference type="PANTHER" id="PTHR42760:SF40">
    <property type="entry name" value="3-OXOACYL-[ACYL-CARRIER-PROTEIN] REDUCTASE, CHLOROPLASTIC"/>
    <property type="match status" value="1"/>
</dbReference>
<evidence type="ECO:0008006" key="5">
    <source>
        <dbReference type="Google" id="ProtNLM"/>
    </source>
</evidence>
<name>A0AAJ3TW00_9MYCO</name>
<dbReference type="InterPro" id="IPR002347">
    <property type="entry name" value="SDR_fam"/>
</dbReference>
<dbReference type="PRINTS" id="PR00081">
    <property type="entry name" value="GDHRDH"/>
</dbReference>
<dbReference type="Proteomes" id="UP000193387">
    <property type="component" value="Unassembled WGS sequence"/>
</dbReference>
<dbReference type="CDD" id="cd05233">
    <property type="entry name" value="SDR_c"/>
    <property type="match status" value="1"/>
</dbReference>
<dbReference type="GO" id="GO:0030497">
    <property type="term" value="P:fatty acid elongation"/>
    <property type="evidence" value="ECO:0007669"/>
    <property type="project" value="TreeGrafter"/>
</dbReference>
<evidence type="ECO:0000256" key="1">
    <source>
        <dbReference type="ARBA" id="ARBA00006484"/>
    </source>
</evidence>
<dbReference type="Pfam" id="PF00106">
    <property type="entry name" value="adh_short"/>
    <property type="match status" value="1"/>
</dbReference>
<evidence type="ECO:0000313" key="4">
    <source>
        <dbReference type="Proteomes" id="UP000193387"/>
    </source>
</evidence>
<comment type="similarity">
    <text evidence="1 2">Belongs to the short-chain dehydrogenases/reductases (SDR) family.</text>
</comment>
<dbReference type="GO" id="GO:0016616">
    <property type="term" value="F:oxidoreductase activity, acting on the CH-OH group of donors, NAD or NADP as acceptor"/>
    <property type="evidence" value="ECO:0007669"/>
    <property type="project" value="TreeGrafter"/>
</dbReference>
<protein>
    <recommendedName>
        <fullName evidence="5">Short-chain dehydrogenase</fullName>
    </recommendedName>
</protein>
<dbReference type="Gene3D" id="3.40.50.720">
    <property type="entry name" value="NAD(P)-binding Rossmann-like Domain"/>
    <property type="match status" value="1"/>
</dbReference>
<accession>A0AAJ3TW00</accession>
<dbReference type="PANTHER" id="PTHR42760">
    <property type="entry name" value="SHORT-CHAIN DEHYDROGENASES/REDUCTASES FAMILY MEMBER"/>
    <property type="match status" value="1"/>
</dbReference>
<keyword evidence="4" id="KW-1185">Reference proteome</keyword>
<dbReference type="PRINTS" id="PR00080">
    <property type="entry name" value="SDRFAMILY"/>
</dbReference>
<proteinExistence type="inferred from homology"/>
<evidence type="ECO:0000256" key="2">
    <source>
        <dbReference type="RuleBase" id="RU000363"/>
    </source>
</evidence>
<dbReference type="EMBL" id="LQPR01000021">
    <property type="protein sequence ID" value="ORW72930.1"/>
    <property type="molecule type" value="Genomic_DNA"/>
</dbReference>